<dbReference type="GO" id="GO:0000981">
    <property type="term" value="F:DNA-binding transcription factor activity, RNA polymerase II-specific"/>
    <property type="evidence" value="ECO:0007669"/>
    <property type="project" value="TreeGrafter"/>
</dbReference>
<keyword evidence="1" id="KW-0479">Metal-binding</keyword>
<dbReference type="FunFam" id="3.30.160.60:FF:000630">
    <property type="entry name" value="Zinc finger protein 180"/>
    <property type="match status" value="1"/>
</dbReference>
<keyword evidence="1" id="KW-0862">Zinc</keyword>
<protein>
    <submittedName>
        <fullName evidence="3">RE1-silencing transcription factor</fullName>
    </submittedName>
</protein>
<dbReference type="InterPro" id="IPR050457">
    <property type="entry name" value="ZnFinger_BTB_dom_contain"/>
</dbReference>
<evidence type="ECO:0000256" key="1">
    <source>
        <dbReference type="PROSITE-ProRule" id="PRU00042"/>
    </source>
</evidence>
<accession>A0A8D8QD17</accession>
<dbReference type="PROSITE" id="PS50157">
    <property type="entry name" value="ZINC_FINGER_C2H2_2"/>
    <property type="match status" value="2"/>
</dbReference>
<keyword evidence="1" id="KW-0863">Zinc-finger</keyword>
<sequence>MTHSRHCSFEARAPNSAFVCLFCIISCKTCHRKISSSNTTSIVFHSWACPLNSNPNVMECLICNYQTTTTKMMTRHIRSHTGEKPFQCEYCEHRSSRKDHLMRHVRTMHSMYLMQGALLGA</sequence>
<dbReference type="EMBL" id="HBUF01071388">
    <property type="protein sequence ID" value="CAG6629648.1"/>
    <property type="molecule type" value="Transcribed_RNA"/>
</dbReference>
<dbReference type="SMART" id="SM00355">
    <property type="entry name" value="ZnF_C2H2"/>
    <property type="match status" value="2"/>
</dbReference>
<dbReference type="Gene3D" id="3.30.160.60">
    <property type="entry name" value="Classic Zinc Finger"/>
    <property type="match status" value="2"/>
</dbReference>
<evidence type="ECO:0000259" key="2">
    <source>
        <dbReference type="PROSITE" id="PS50157"/>
    </source>
</evidence>
<name>A0A8D8QD17_9HEMI</name>
<dbReference type="AlphaFoldDB" id="A0A8D8QD17"/>
<reference evidence="3" key="1">
    <citation type="submission" date="2021-05" db="EMBL/GenBank/DDBJ databases">
        <authorList>
            <person name="Alioto T."/>
            <person name="Alioto T."/>
            <person name="Gomez Garrido J."/>
        </authorList>
    </citation>
    <scope>NUCLEOTIDE SEQUENCE</scope>
</reference>
<dbReference type="InterPro" id="IPR036236">
    <property type="entry name" value="Znf_C2H2_sf"/>
</dbReference>
<feature type="domain" description="C2H2-type" evidence="2">
    <location>
        <begin position="58"/>
        <end position="85"/>
    </location>
</feature>
<evidence type="ECO:0000313" key="3">
    <source>
        <dbReference type="EMBL" id="CAG6629648.1"/>
    </source>
</evidence>
<feature type="domain" description="C2H2-type" evidence="2">
    <location>
        <begin position="86"/>
        <end position="110"/>
    </location>
</feature>
<dbReference type="SUPFAM" id="SSF57667">
    <property type="entry name" value="beta-beta-alpha zinc fingers"/>
    <property type="match status" value="1"/>
</dbReference>
<dbReference type="GO" id="GO:0008270">
    <property type="term" value="F:zinc ion binding"/>
    <property type="evidence" value="ECO:0007669"/>
    <property type="project" value="UniProtKB-KW"/>
</dbReference>
<dbReference type="InterPro" id="IPR013087">
    <property type="entry name" value="Znf_C2H2_type"/>
</dbReference>
<proteinExistence type="predicted"/>
<dbReference type="PANTHER" id="PTHR46105:SF28">
    <property type="entry name" value="ZINC FINGER PROTEIN 37-LIKE"/>
    <property type="match status" value="1"/>
</dbReference>
<organism evidence="3">
    <name type="scientific">Cacopsylla melanoneura</name>
    <dbReference type="NCBI Taxonomy" id="428564"/>
    <lineage>
        <taxon>Eukaryota</taxon>
        <taxon>Metazoa</taxon>
        <taxon>Ecdysozoa</taxon>
        <taxon>Arthropoda</taxon>
        <taxon>Hexapoda</taxon>
        <taxon>Insecta</taxon>
        <taxon>Pterygota</taxon>
        <taxon>Neoptera</taxon>
        <taxon>Paraneoptera</taxon>
        <taxon>Hemiptera</taxon>
        <taxon>Sternorrhyncha</taxon>
        <taxon>Psylloidea</taxon>
        <taxon>Psyllidae</taxon>
        <taxon>Psyllinae</taxon>
        <taxon>Cacopsylla</taxon>
    </lineage>
</organism>
<dbReference type="GO" id="GO:0000978">
    <property type="term" value="F:RNA polymerase II cis-regulatory region sequence-specific DNA binding"/>
    <property type="evidence" value="ECO:0007669"/>
    <property type="project" value="TreeGrafter"/>
</dbReference>
<dbReference type="PANTHER" id="PTHR46105">
    <property type="entry name" value="AGAP004733-PA"/>
    <property type="match status" value="1"/>
</dbReference>